<dbReference type="Pfam" id="PF00912">
    <property type="entry name" value="Transgly"/>
    <property type="match status" value="1"/>
</dbReference>
<accession>A0A087AWV2</accession>
<comment type="catalytic activity">
    <reaction evidence="12">
        <text>Preferential cleavage: (Ac)2-L-Lys-D-Ala-|-D-Ala. Also transpeptidation of peptidyl-alanyl moieties that are N-acyl substituents of D-alanine.</text>
        <dbReference type="EC" id="3.4.16.4"/>
    </reaction>
</comment>
<dbReference type="Pfam" id="PF00905">
    <property type="entry name" value="Transpeptidase"/>
    <property type="match status" value="1"/>
</dbReference>
<evidence type="ECO:0000256" key="6">
    <source>
        <dbReference type="ARBA" id="ARBA00022679"/>
    </source>
</evidence>
<dbReference type="AlphaFoldDB" id="A0A087AWV2"/>
<evidence type="ECO:0000256" key="3">
    <source>
        <dbReference type="ARBA" id="ARBA00022645"/>
    </source>
</evidence>
<feature type="compositionally biased region" description="Low complexity" evidence="14">
    <location>
        <begin position="712"/>
        <end position="728"/>
    </location>
</feature>
<feature type="region of interest" description="Disordered" evidence="14">
    <location>
        <begin position="651"/>
        <end position="743"/>
    </location>
</feature>
<keyword evidence="19" id="KW-1185">Reference proteome</keyword>
<keyword evidence="15" id="KW-0812">Transmembrane</keyword>
<evidence type="ECO:0000256" key="7">
    <source>
        <dbReference type="ARBA" id="ARBA00022801"/>
    </source>
</evidence>
<evidence type="ECO:0000256" key="15">
    <source>
        <dbReference type="SAM" id="Phobius"/>
    </source>
</evidence>
<feature type="compositionally biased region" description="Low complexity" evidence="14">
    <location>
        <begin position="681"/>
        <end position="701"/>
    </location>
</feature>
<feature type="compositionally biased region" description="Gly residues" evidence="14">
    <location>
        <begin position="661"/>
        <end position="672"/>
    </location>
</feature>
<dbReference type="SUPFAM" id="SSF56601">
    <property type="entry name" value="beta-lactamase/transpeptidase-like"/>
    <property type="match status" value="1"/>
</dbReference>
<keyword evidence="11" id="KW-0961">Cell wall biogenesis/degradation</keyword>
<dbReference type="GO" id="GO:0006508">
    <property type="term" value="P:proteolysis"/>
    <property type="evidence" value="ECO:0007669"/>
    <property type="project" value="UniProtKB-KW"/>
</dbReference>
<dbReference type="EC" id="2.4.1.129" evidence="18"/>
<evidence type="ECO:0000313" key="19">
    <source>
        <dbReference type="Proteomes" id="UP000029067"/>
    </source>
</evidence>
<dbReference type="FunFam" id="1.10.3810.10:FF:000001">
    <property type="entry name" value="Penicillin-binding protein 1A"/>
    <property type="match status" value="1"/>
</dbReference>
<keyword evidence="8" id="KW-0133">Cell shape</keyword>
<dbReference type="GO" id="GO:0008360">
    <property type="term" value="P:regulation of cell shape"/>
    <property type="evidence" value="ECO:0007669"/>
    <property type="project" value="UniProtKB-KW"/>
</dbReference>
<evidence type="ECO:0000259" key="17">
    <source>
        <dbReference type="Pfam" id="PF00912"/>
    </source>
</evidence>
<dbReference type="PANTHER" id="PTHR32282">
    <property type="entry name" value="BINDING PROTEIN TRANSPEPTIDASE, PUTATIVE-RELATED"/>
    <property type="match status" value="1"/>
</dbReference>
<evidence type="ECO:0000256" key="1">
    <source>
        <dbReference type="ARBA" id="ARBA00007090"/>
    </source>
</evidence>
<comment type="similarity">
    <text evidence="1">In the C-terminal section; belongs to the transpeptidase family.</text>
</comment>
<feature type="domain" description="Penicillin-binding protein transpeptidase" evidence="16">
    <location>
        <begin position="363"/>
        <end position="606"/>
    </location>
</feature>
<proteinExistence type="inferred from homology"/>
<dbReference type="Gene3D" id="1.10.3810.10">
    <property type="entry name" value="Biosynthetic peptidoglycan transglycosylase-like"/>
    <property type="match status" value="1"/>
</dbReference>
<keyword evidence="15" id="KW-1133">Transmembrane helix</keyword>
<sequence>MASQTRTASSTTRRRHASPAPGTRKGGNGSKGNPGKSGKNGKKQHKGLWWKILLGVIGTILVIGIGLFAYLYATTEIPQPEKVAVAEKTTIYYSDGTTPIGTIAEQNREIIDCSVLPQYVGNAIVASEDRSFYTNKGIDITGMARALINNLTKGTRQGGSTITQQYAERYYLGETTSYAGKAREAILAMKIAATQDKQQVLCNYMNTIYLGRGAYGIQAAAQAYFGKDAKDLTVSEAAMIAGIIPAPSSWDPETNPDQAKQRFERVINIMKEDGYITEQQAEEAKFPEVKAYTLSNDFAGPNGYLMTTVENELIDSKAFTKDDLESGGYQVVTTLDATMQKEVQEVGDERPEGMPETLQVGGIAVDQSTGAVKAMYGGSDYLDKQLNNATQATFQPGSTMKPFGLIGAAQDDVSFNTLFNGNSPVEFETTPGVYAEVPNALNISWGNINLNQATANSVNTVFMNVNEHLTPERYAQIAHDAGISGDIQTDTLYNILGINSLTVWDLAQGHSTIANSGTKNTLHVVDRVTKDGQDMYTPNLETTKVFEENDCALTINAMLGTTVNGTAAGTSATLGRPVAGKSGTANDETAASFVGYTPQLMSVWAIWNPGENGENQVVPEFAGYGVSSTGYPAHLFTEFMSRAMEGQPVEQFPTATDDGKIGGPDGDWGLGGTKVTSTPRAQPSQSAEPSESPSASASPSETATDKQPSPAPTTSEPTEEPSQTAEPTGDANGHPDGTDRRTHAATAAECAGYAVRGCAHLRNCSFFEQKLGAGRPRDPSGGADRVVCRLLVCGYGKGSSPRIP</sequence>
<keyword evidence="7" id="KW-0378">Hydrolase</keyword>
<dbReference type="EMBL" id="JGYV01000009">
    <property type="protein sequence ID" value="KFI63252.1"/>
    <property type="molecule type" value="Genomic_DNA"/>
</dbReference>
<evidence type="ECO:0000313" key="18">
    <source>
        <dbReference type="EMBL" id="KFI63252.1"/>
    </source>
</evidence>
<feature type="compositionally biased region" description="Low complexity" evidence="14">
    <location>
        <begin position="1"/>
        <end position="11"/>
    </location>
</feature>
<dbReference type="InterPro" id="IPR001460">
    <property type="entry name" value="PCN-bd_Tpept"/>
</dbReference>
<comment type="similarity">
    <text evidence="2">In the N-terminal section; belongs to the glycosyltransferase 51 family.</text>
</comment>
<dbReference type="GO" id="GO:0030288">
    <property type="term" value="C:outer membrane-bounded periplasmic space"/>
    <property type="evidence" value="ECO:0007669"/>
    <property type="project" value="TreeGrafter"/>
</dbReference>
<dbReference type="RefSeq" id="WP_081895582.1">
    <property type="nucleotide sequence ID" value="NZ_JGYV01000009.1"/>
</dbReference>
<dbReference type="GO" id="GO:0008955">
    <property type="term" value="F:peptidoglycan glycosyltransferase activity"/>
    <property type="evidence" value="ECO:0007669"/>
    <property type="project" value="UniProtKB-EC"/>
</dbReference>
<dbReference type="InterPro" id="IPR023346">
    <property type="entry name" value="Lysozyme-like_dom_sf"/>
</dbReference>
<evidence type="ECO:0000256" key="8">
    <source>
        <dbReference type="ARBA" id="ARBA00022960"/>
    </source>
</evidence>
<feature type="domain" description="Glycosyl transferase family 51" evidence="17">
    <location>
        <begin position="99"/>
        <end position="270"/>
    </location>
</feature>
<evidence type="ECO:0000256" key="4">
    <source>
        <dbReference type="ARBA" id="ARBA00022670"/>
    </source>
</evidence>
<dbReference type="PANTHER" id="PTHR32282:SF34">
    <property type="entry name" value="PENICILLIN-BINDING PROTEIN 1A"/>
    <property type="match status" value="1"/>
</dbReference>
<keyword evidence="5 18" id="KW-0328">Glycosyltransferase</keyword>
<dbReference type="GO" id="GO:0008658">
    <property type="term" value="F:penicillin binding"/>
    <property type="evidence" value="ECO:0007669"/>
    <property type="project" value="InterPro"/>
</dbReference>
<feature type="region of interest" description="Disordered" evidence="14">
    <location>
        <begin position="1"/>
        <end position="43"/>
    </location>
</feature>
<dbReference type="InterPro" id="IPR001264">
    <property type="entry name" value="Glyco_trans_51"/>
</dbReference>
<reference evidence="18 19" key="1">
    <citation type="submission" date="2014-03" db="EMBL/GenBank/DDBJ databases">
        <title>Genomics of Bifidobacteria.</title>
        <authorList>
            <person name="Ventura M."/>
            <person name="Milani C."/>
            <person name="Lugli G.A."/>
        </authorList>
    </citation>
    <scope>NUCLEOTIDE SEQUENCE [LARGE SCALE GENOMIC DNA]</scope>
    <source>
        <strain evidence="18 19">LMG 10738</strain>
    </source>
</reference>
<evidence type="ECO:0000256" key="5">
    <source>
        <dbReference type="ARBA" id="ARBA00022676"/>
    </source>
</evidence>
<evidence type="ECO:0000256" key="11">
    <source>
        <dbReference type="ARBA" id="ARBA00023316"/>
    </source>
</evidence>
<protein>
    <submittedName>
        <fullName evidence="18">Penicillin-binding protein</fullName>
        <ecNumber evidence="18">2.4.1.129</ecNumber>
    </submittedName>
</protein>
<evidence type="ECO:0000256" key="12">
    <source>
        <dbReference type="ARBA" id="ARBA00034000"/>
    </source>
</evidence>
<dbReference type="InterPro" id="IPR050396">
    <property type="entry name" value="Glycosyltr_51/Transpeptidase"/>
</dbReference>
<dbReference type="STRING" id="1688.BCUN_1182"/>
<dbReference type="GO" id="GO:0009252">
    <property type="term" value="P:peptidoglycan biosynthetic process"/>
    <property type="evidence" value="ECO:0007669"/>
    <property type="project" value="UniProtKB-KW"/>
</dbReference>
<gene>
    <name evidence="18" type="ORF">BCUN_1182</name>
</gene>
<dbReference type="eggNOG" id="COG0744">
    <property type="taxonomic scope" value="Bacteria"/>
</dbReference>
<dbReference type="SUPFAM" id="SSF53955">
    <property type="entry name" value="Lysozyme-like"/>
    <property type="match status" value="1"/>
</dbReference>
<dbReference type="GO" id="GO:0071555">
    <property type="term" value="P:cell wall organization"/>
    <property type="evidence" value="ECO:0007669"/>
    <property type="project" value="UniProtKB-KW"/>
</dbReference>
<evidence type="ECO:0000256" key="2">
    <source>
        <dbReference type="ARBA" id="ARBA00007739"/>
    </source>
</evidence>
<keyword evidence="9" id="KW-0573">Peptidoglycan synthesis</keyword>
<evidence type="ECO:0000256" key="9">
    <source>
        <dbReference type="ARBA" id="ARBA00022984"/>
    </source>
</evidence>
<dbReference type="InterPro" id="IPR012338">
    <property type="entry name" value="Beta-lactam/transpept-like"/>
</dbReference>
<feature type="transmembrane region" description="Helical" evidence="15">
    <location>
        <begin position="48"/>
        <end position="73"/>
    </location>
</feature>
<evidence type="ECO:0000256" key="14">
    <source>
        <dbReference type="SAM" id="MobiDB-lite"/>
    </source>
</evidence>
<dbReference type="Proteomes" id="UP000029067">
    <property type="component" value="Unassembled WGS sequence"/>
</dbReference>
<organism evidence="18 19">
    <name type="scientific">Bifidobacterium cuniculi</name>
    <dbReference type="NCBI Taxonomy" id="1688"/>
    <lineage>
        <taxon>Bacteria</taxon>
        <taxon>Bacillati</taxon>
        <taxon>Actinomycetota</taxon>
        <taxon>Actinomycetes</taxon>
        <taxon>Bifidobacteriales</taxon>
        <taxon>Bifidobacteriaceae</taxon>
        <taxon>Bifidobacterium</taxon>
    </lineage>
</organism>
<dbReference type="GO" id="GO:0009002">
    <property type="term" value="F:serine-type D-Ala-D-Ala carboxypeptidase activity"/>
    <property type="evidence" value="ECO:0007669"/>
    <property type="project" value="UniProtKB-EC"/>
</dbReference>
<evidence type="ECO:0000259" key="16">
    <source>
        <dbReference type="Pfam" id="PF00905"/>
    </source>
</evidence>
<keyword evidence="4" id="KW-0645">Protease</keyword>
<comment type="caution">
    <text evidence="18">The sequence shown here is derived from an EMBL/GenBank/DDBJ whole genome shotgun (WGS) entry which is preliminary data.</text>
</comment>
<evidence type="ECO:0000256" key="13">
    <source>
        <dbReference type="ARBA" id="ARBA00049902"/>
    </source>
</evidence>
<keyword evidence="10" id="KW-0511">Multifunctional enzyme</keyword>
<name>A0A087AWV2_9BIFI</name>
<dbReference type="Gene3D" id="3.40.710.10">
    <property type="entry name" value="DD-peptidase/beta-lactamase superfamily"/>
    <property type="match status" value="1"/>
</dbReference>
<evidence type="ECO:0000256" key="10">
    <source>
        <dbReference type="ARBA" id="ARBA00023268"/>
    </source>
</evidence>
<comment type="catalytic activity">
    <reaction evidence="13">
        <text>[GlcNAc-(1-&gt;4)-Mur2Ac(oyl-L-Ala-gamma-D-Glu-L-Lys-D-Ala-D-Ala)](n)-di-trans,octa-cis-undecaprenyl diphosphate + beta-D-GlcNAc-(1-&gt;4)-Mur2Ac(oyl-L-Ala-gamma-D-Glu-L-Lys-D-Ala-D-Ala)-di-trans,octa-cis-undecaprenyl diphosphate = [GlcNAc-(1-&gt;4)-Mur2Ac(oyl-L-Ala-gamma-D-Glu-L-Lys-D-Ala-D-Ala)](n+1)-di-trans,octa-cis-undecaprenyl diphosphate + di-trans,octa-cis-undecaprenyl diphosphate + H(+)</text>
        <dbReference type="Rhea" id="RHEA:23708"/>
        <dbReference type="Rhea" id="RHEA-COMP:9602"/>
        <dbReference type="Rhea" id="RHEA-COMP:9603"/>
        <dbReference type="ChEBI" id="CHEBI:15378"/>
        <dbReference type="ChEBI" id="CHEBI:58405"/>
        <dbReference type="ChEBI" id="CHEBI:60033"/>
        <dbReference type="ChEBI" id="CHEBI:78435"/>
        <dbReference type="EC" id="2.4.99.28"/>
    </reaction>
</comment>
<keyword evidence="6 18" id="KW-0808">Transferase</keyword>
<keyword evidence="15" id="KW-0472">Membrane</keyword>
<dbReference type="InterPro" id="IPR036950">
    <property type="entry name" value="PBP_transglycosylase"/>
</dbReference>
<keyword evidence="3" id="KW-0121">Carboxypeptidase</keyword>